<gene>
    <name evidence="1" type="ordered locus">Ta0621</name>
</gene>
<evidence type="ECO:0000313" key="1">
    <source>
        <dbReference type="EMBL" id="CAC11760.1"/>
    </source>
</evidence>
<name>Q9HKH8_THEAC</name>
<dbReference type="PaxDb" id="273075-Ta0621"/>
<evidence type="ECO:0008006" key="3">
    <source>
        <dbReference type="Google" id="ProtNLM"/>
    </source>
</evidence>
<dbReference type="STRING" id="273075.gene:9571840"/>
<dbReference type="AlphaFoldDB" id="Q9HKH8"/>
<proteinExistence type="predicted"/>
<dbReference type="KEGG" id="tac:Ta0621"/>
<dbReference type="SMR" id="Q9HKH8"/>
<dbReference type="EMBL" id="AL445064">
    <property type="protein sequence ID" value="CAC11760.1"/>
    <property type="molecule type" value="Genomic_DNA"/>
</dbReference>
<dbReference type="Proteomes" id="UP000001024">
    <property type="component" value="Chromosome"/>
</dbReference>
<organism evidence="1 2">
    <name type="scientific">Thermoplasma acidophilum (strain ATCC 25905 / DSM 1728 / JCM 9062 / NBRC 15155 / AMRC-C165)</name>
    <dbReference type="NCBI Taxonomy" id="273075"/>
    <lineage>
        <taxon>Archaea</taxon>
        <taxon>Methanobacteriati</taxon>
        <taxon>Thermoplasmatota</taxon>
        <taxon>Thermoplasmata</taxon>
        <taxon>Thermoplasmatales</taxon>
        <taxon>Thermoplasmataceae</taxon>
        <taxon>Thermoplasma</taxon>
    </lineage>
</organism>
<sequence length="198" mass="21826">MTKASDAVKGIINSNNIYTLLLNTGLVNYTKLAREIKSQVDFLTGKKVKINTIVKALTNIEIKSKPKDILLILKQSILTLEYNYKEITTENRNKIPDDAILVIKESNGYSAIIKTTDGNSLVIAKILLPPGSCTTAGITLLITEFLEINGVSVRNIYRLSKEIWIIVDSESAGKAADALNRLLYKSNDRESSPVSLVD</sequence>
<accession>Q9HKH8</accession>
<dbReference type="HOGENOM" id="CLU_1438069_0_0_2"/>
<dbReference type="EnsemblBacteria" id="CAC11760">
    <property type="protein sequence ID" value="CAC11760"/>
    <property type="gene ID" value="CAC11760"/>
</dbReference>
<dbReference type="InParanoid" id="Q9HKH8"/>
<dbReference type="eggNOG" id="arCOG01806">
    <property type="taxonomic scope" value="Archaea"/>
</dbReference>
<reference evidence="1 2" key="1">
    <citation type="journal article" date="2000" name="Nature">
        <title>The genome sequence of the thermoacidophilic scavenger Thermoplasma acidophilum.</title>
        <authorList>
            <person name="Ruepp A."/>
            <person name="Graml W."/>
            <person name="Santos-Martinez M.L."/>
            <person name="Koretke K.K."/>
            <person name="Volker C."/>
            <person name="Mewes H.W."/>
            <person name="Frishman D."/>
            <person name="Stocker S."/>
            <person name="Lupas A.N."/>
            <person name="Baumeister W."/>
        </authorList>
    </citation>
    <scope>NUCLEOTIDE SEQUENCE [LARGE SCALE GENOMIC DNA]</scope>
    <source>
        <strain evidence="2">ATCC 25905 / DSM 1728 / JCM 9062 / NBRC 15155 / AMRC-C165</strain>
    </source>
</reference>
<keyword evidence="2" id="KW-1185">Reference proteome</keyword>
<evidence type="ECO:0000313" key="2">
    <source>
        <dbReference type="Proteomes" id="UP000001024"/>
    </source>
</evidence>
<dbReference type="OrthoDB" id="56009at2157"/>
<protein>
    <recommendedName>
        <fullName evidence="3">Aspartate kinase</fullName>
    </recommendedName>
</protein>